<evidence type="ECO:0000313" key="3">
    <source>
        <dbReference type="Proteomes" id="UP000319449"/>
    </source>
</evidence>
<dbReference type="Gene3D" id="3.40.630.30">
    <property type="match status" value="1"/>
</dbReference>
<accession>A0A562V093</accession>
<protein>
    <submittedName>
        <fullName evidence="2">Ribosomal protein S18 acetylase RimI-like enzyme</fullName>
    </submittedName>
</protein>
<proteinExistence type="predicted"/>
<dbReference type="Proteomes" id="UP000319449">
    <property type="component" value="Unassembled WGS sequence"/>
</dbReference>
<evidence type="ECO:0000313" key="2">
    <source>
        <dbReference type="EMBL" id="TWJ11203.1"/>
    </source>
</evidence>
<dbReference type="CDD" id="cd04301">
    <property type="entry name" value="NAT_SF"/>
    <property type="match status" value="1"/>
</dbReference>
<reference evidence="2 3" key="1">
    <citation type="submission" date="2019-07" db="EMBL/GenBank/DDBJ databases">
        <title>Genomic Encyclopedia of Archaeal and Bacterial Type Strains, Phase II (KMG-II): from individual species to whole genera.</title>
        <authorList>
            <person name="Goeker M."/>
        </authorList>
    </citation>
    <scope>NUCLEOTIDE SEQUENCE [LARGE SCALE GENOMIC DNA]</scope>
    <source>
        <strain evidence="2 3">ATCC BAA-1139</strain>
    </source>
</reference>
<dbReference type="GO" id="GO:0016747">
    <property type="term" value="F:acyltransferase activity, transferring groups other than amino-acyl groups"/>
    <property type="evidence" value="ECO:0007669"/>
    <property type="project" value="InterPro"/>
</dbReference>
<comment type="caution">
    <text evidence="2">The sequence shown here is derived from an EMBL/GenBank/DDBJ whole genome shotgun (WGS) entry which is preliminary data.</text>
</comment>
<dbReference type="OrthoDB" id="9788850at2"/>
<dbReference type="SUPFAM" id="SSF55729">
    <property type="entry name" value="Acyl-CoA N-acyltransferases (Nat)"/>
    <property type="match status" value="1"/>
</dbReference>
<gene>
    <name evidence="2" type="ORF">JN12_04055</name>
</gene>
<dbReference type="AlphaFoldDB" id="A0A562V093"/>
<dbReference type="RefSeq" id="WP_145026329.1">
    <property type="nucleotide sequence ID" value="NZ_VLLN01000057.1"/>
</dbReference>
<dbReference type="PROSITE" id="PS51186">
    <property type="entry name" value="GNAT"/>
    <property type="match status" value="1"/>
</dbReference>
<keyword evidence="2" id="KW-0689">Ribosomal protein</keyword>
<dbReference type="GO" id="GO:0005840">
    <property type="term" value="C:ribosome"/>
    <property type="evidence" value="ECO:0007669"/>
    <property type="project" value="UniProtKB-KW"/>
</dbReference>
<organism evidence="2 3">
    <name type="scientific">Geobacter argillaceus</name>
    <dbReference type="NCBI Taxonomy" id="345631"/>
    <lineage>
        <taxon>Bacteria</taxon>
        <taxon>Pseudomonadati</taxon>
        <taxon>Thermodesulfobacteriota</taxon>
        <taxon>Desulfuromonadia</taxon>
        <taxon>Geobacterales</taxon>
        <taxon>Geobacteraceae</taxon>
        <taxon>Geobacter</taxon>
    </lineage>
</organism>
<feature type="domain" description="N-acetyltransferase" evidence="1">
    <location>
        <begin position="5"/>
        <end position="147"/>
    </location>
</feature>
<sequence>MKEPIFIRNAVASDFDAVVSLDLQGSDEEKPAYWSSVFEHYINGHNDRCFLVAEFNKAVVGFIIGEVRAWEFGSPPCGWVFAAAVSPHVRQMRIGQQLFEEISKRLKLAGVTTVRTMADRDNNLLLSFFRSMGLRTGRYIELEKALD</sequence>
<dbReference type="Pfam" id="PF00583">
    <property type="entry name" value="Acetyltransf_1"/>
    <property type="match status" value="1"/>
</dbReference>
<keyword evidence="3" id="KW-1185">Reference proteome</keyword>
<dbReference type="InterPro" id="IPR000182">
    <property type="entry name" value="GNAT_dom"/>
</dbReference>
<dbReference type="EMBL" id="VLLN01000057">
    <property type="protein sequence ID" value="TWJ11203.1"/>
    <property type="molecule type" value="Genomic_DNA"/>
</dbReference>
<evidence type="ECO:0000259" key="1">
    <source>
        <dbReference type="PROSITE" id="PS51186"/>
    </source>
</evidence>
<name>A0A562V093_9BACT</name>
<dbReference type="InterPro" id="IPR016181">
    <property type="entry name" value="Acyl_CoA_acyltransferase"/>
</dbReference>
<keyword evidence="2" id="KW-0687">Ribonucleoprotein</keyword>